<accession>A0A9P5YN07</accession>
<sequence>MCIDVEISLRRRGTSTYDILAAEYDSPPPGPSSSTYRLVTALPLPPLLTNSMRSRLPKHRQWCICALPQPRFPSLGHPTPLEQSSYPRRSCRSLHPSSTTSTGGAHPLKRRQTKVTEEERIEDLRADPYVGQVRGVSRALCKLRQVDSTASEHNTKNPYAVSERNSLFVKHPYIRNSTQSAINNSSVLIRVQLIACLALIEALIMEMKTRP</sequence>
<comment type="caution">
    <text evidence="2">The sequence shown here is derived from an EMBL/GenBank/DDBJ whole genome shotgun (WGS) entry which is preliminary data.</text>
</comment>
<dbReference type="EMBL" id="MU155617">
    <property type="protein sequence ID" value="KAF9471821.1"/>
    <property type="molecule type" value="Genomic_DNA"/>
</dbReference>
<name>A0A9P5YN07_9AGAR</name>
<evidence type="ECO:0000313" key="3">
    <source>
        <dbReference type="Proteomes" id="UP000807469"/>
    </source>
</evidence>
<keyword evidence="3" id="KW-1185">Reference proteome</keyword>
<evidence type="ECO:0000313" key="2">
    <source>
        <dbReference type="EMBL" id="KAF9471821.1"/>
    </source>
</evidence>
<feature type="region of interest" description="Disordered" evidence="1">
    <location>
        <begin position="74"/>
        <end position="117"/>
    </location>
</feature>
<proteinExistence type="predicted"/>
<reference evidence="2" key="1">
    <citation type="submission" date="2020-11" db="EMBL/GenBank/DDBJ databases">
        <authorList>
            <consortium name="DOE Joint Genome Institute"/>
            <person name="Ahrendt S."/>
            <person name="Riley R."/>
            <person name="Andreopoulos W."/>
            <person name="Labutti K."/>
            <person name="Pangilinan J."/>
            <person name="Ruiz-Duenas F.J."/>
            <person name="Barrasa J.M."/>
            <person name="Sanchez-Garcia M."/>
            <person name="Camarero S."/>
            <person name="Miyauchi S."/>
            <person name="Serrano A."/>
            <person name="Linde D."/>
            <person name="Babiker R."/>
            <person name="Drula E."/>
            <person name="Ayuso-Fernandez I."/>
            <person name="Pacheco R."/>
            <person name="Padilla G."/>
            <person name="Ferreira P."/>
            <person name="Barriuso J."/>
            <person name="Kellner H."/>
            <person name="Castanera R."/>
            <person name="Alfaro M."/>
            <person name="Ramirez L."/>
            <person name="Pisabarro A.G."/>
            <person name="Kuo A."/>
            <person name="Tritt A."/>
            <person name="Lipzen A."/>
            <person name="He G."/>
            <person name="Yan M."/>
            <person name="Ng V."/>
            <person name="Cullen D."/>
            <person name="Martin F."/>
            <person name="Rosso M.-N."/>
            <person name="Henrissat B."/>
            <person name="Hibbett D."/>
            <person name="Martinez A.T."/>
            <person name="Grigoriev I.V."/>
        </authorList>
    </citation>
    <scope>NUCLEOTIDE SEQUENCE</scope>
    <source>
        <strain evidence="2">CIRM-BRFM 674</strain>
    </source>
</reference>
<gene>
    <name evidence="2" type="ORF">BDN70DRAFT_925979</name>
</gene>
<protein>
    <submittedName>
        <fullName evidence="2">Uncharacterized protein</fullName>
    </submittedName>
</protein>
<dbReference type="Proteomes" id="UP000807469">
    <property type="component" value="Unassembled WGS sequence"/>
</dbReference>
<evidence type="ECO:0000256" key="1">
    <source>
        <dbReference type="SAM" id="MobiDB-lite"/>
    </source>
</evidence>
<organism evidence="2 3">
    <name type="scientific">Pholiota conissans</name>
    <dbReference type="NCBI Taxonomy" id="109636"/>
    <lineage>
        <taxon>Eukaryota</taxon>
        <taxon>Fungi</taxon>
        <taxon>Dikarya</taxon>
        <taxon>Basidiomycota</taxon>
        <taxon>Agaricomycotina</taxon>
        <taxon>Agaricomycetes</taxon>
        <taxon>Agaricomycetidae</taxon>
        <taxon>Agaricales</taxon>
        <taxon>Agaricineae</taxon>
        <taxon>Strophariaceae</taxon>
        <taxon>Pholiota</taxon>
    </lineage>
</organism>
<dbReference type="AlphaFoldDB" id="A0A9P5YN07"/>